<evidence type="ECO:0000313" key="1">
    <source>
        <dbReference type="EMBL" id="MFC5060274.1"/>
    </source>
</evidence>
<keyword evidence="2" id="KW-1185">Reference proteome</keyword>
<proteinExistence type="predicted"/>
<organism evidence="1 2">
    <name type="scientific">Saccharothrix xinjiangensis</name>
    <dbReference type="NCBI Taxonomy" id="204798"/>
    <lineage>
        <taxon>Bacteria</taxon>
        <taxon>Bacillati</taxon>
        <taxon>Actinomycetota</taxon>
        <taxon>Actinomycetes</taxon>
        <taxon>Pseudonocardiales</taxon>
        <taxon>Pseudonocardiaceae</taxon>
        <taxon>Saccharothrix</taxon>
    </lineage>
</organism>
<name>A0ABV9YD35_9PSEU</name>
<accession>A0ABV9YD35</accession>
<dbReference type="Proteomes" id="UP001595833">
    <property type="component" value="Unassembled WGS sequence"/>
</dbReference>
<protein>
    <submittedName>
        <fullName evidence="1">Uncharacterized protein</fullName>
    </submittedName>
</protein>
<dbReference type="RefSeq" id="WP_344042012.1">
    <property type="nucleotide sequence ID" value="NZ_BAAAKE010000031.1"/>
</dbReference>
<reference evidence="2" key="1">
    <citation type="journal article" date="2019" name="Int. J. Syst. Evol. Microbiol.">
        <title>The Global Catalogue of Microorganisms (GCM) 10K type strain sequencing project: providing services to taxonomists for standard genome sequencing and annotation.</title>
        <authorList>
            <consortium name="The Broad Institute Genomics Platform"/>
            <consortium name="The Broad Institute Genome Sequencing Center for Infectious Disease"/>
            <person name="Wu L."/>
            <person name="Ma J."/>
        </authorList>
    </citation>
    <scope>NUCLEOTIDE SEQUENCE [LARGE SCALE GENOMIC DNA]</scope>
    <source>
        <strain evidence="2">KCTC 12848</strain>
    </source>
</reference>
<comment type="caution">
    <text evidence="1">The sequence shown here is derived from an EMBL/GenBank/DDBJ whole genome shotgun (WGS) entry which is preliminary data.</text>
</comment>
<gene>
    <name evidence="1" type="ORF">ACFPFM_41740</name>
</gene>
<dbReference type="EMBL" id="JBHSJB010000053">
    <property type="protein sequence ID" value="MFC5060274.1"/>
    <property type="molecule type" value="Genomic_DNA"/>
</dbReference>
<evidence type="ECO:0000313" key="2">
    <source>
        <dbReference type="Proteomes" id="UP001595833"/>
    </source>
</evidence>
<sequence>MREYELVPLEEDVFVVWEPQSQFDPLVTSSALPDGPRFARFPVRATPEVS</sequence>